<proteinExistence type="predicted"/>
<dbReference type="EMBL" id="AP017470">
    <property type="protein sequence ID" value="BBB33564.1"/>
    <property type="molecule type" value="Genomic_DNA"/>
</dbReference>
<dbReference type="PANTHER" id="PTHR38731">
    <property type="entry name" value="LIPL45-RELATED LIPOPROTEIN-RELATED"/>
    <property type="match status" value="1"/>
</dbReference>
<evidence type="ECO:0000259" key="2">
    <source>
        <dbReference type="Pfam" id="PF04773"/>
    </source>
</evidence>
<evidence type="ECO:0000313" key="3">
    <source>
        <dbReference type="EMBL" id="BBB33564.1"/>
    </source>
</evidence>
<feature type="compositionally biased region" description="Polar residues" evidence="1">
    <location>
        <begin position="575"/>
        <end position="586"/>
    </location>
</feature>
<dbReference type="Proteomes" id="UP000595564">
    <property type="component" value="Chromosome"/>
</dbReference>
<dbReference type="Pfam" id="PF04773">
    <property type="entry name" value="FecR"/>
    <property type="match status" value="1"/>
</dbReference>
<dbReference type="InterPro" id="IPR046535">
    <property type="entry name" value="DUF6600"/>
</dbReference>
<feature type="compositionally biased region" description="Polar residues" evidence="1">
    <location>
        <begin position="533"/>
        <end position="554"/>
    </location>
</feature>
<feature type="compositionally biased region" description="Low complexity" evidence="1">
    <location>
        <begin position="627"/>
        <end position="643"/>
    </location>
</feature>
<feature type="domain" description="FecR protein" evidence="2">
    <location>
        <begin position="71"/>
        <end position="173"/>
    </location>
</feature>
<sequence>MEDEMKKAILILMLLTIPLIMFADTSNNEENLYGIGVSFARLADVEGSVNVYRDSYQLEKADKNLPLNPLDVVKTAPDSRAVIQFIDGTLLKIGEDTKVEFLEIDGNKSSFAMIVRLWSGKVYYDVSDSEEFGDRTFRIDTKDSTIFILQHGQYRIDKNSFETDVKVVSGKVEIDVNDGAKLVRSGEAAIVTNDGNIQTFIFNTFDNDDFDLWAANSYKRKVVVSEKYVPREIKHYVYELDSYGTWVYDDTVEVYVWRPYIVETDWVPYSYGRWVWSPFGMTWVSYYPWGYAPFHYGYWNFSVSFGWVWVPDVWYSPGWVTWTYWDSYVGWYPCTYYRGRVVRYPVRYRRVVYAPVDRFYRRGVRYRTSPLPANRRIVQVRNPILPDPVALRRNPRDAVVRALRKPVTREVINRRVVEIRKRVNSNISHERVTTIGGVRNRTVITERGNVNSGKRVISTERNRVIRNRGSSSNSRVIRGNSPVIKNDKRDNSRTIRAKPQVIRNERTIERNNFNRNSTPVYRQNKVIERNTSERSTTPVYRQNRTIQNRSTSGIPTYRQRTIGEKKYTIPRTNDRTIINKNRNSSMGSKTYSGKSRSYSRSSRGYSSKTKSYSSGSHSRSIRITPKSYSPRSYSPRSYSGGSRRTIRRR</sequence>
<reference evidence="3 4" key="1">
    <citation type="journal article" date="2012" name="Extremophiles">
        <title>Thermotomaculum hydrothermale gen. nov., sp. nov., a novel heterotrophic thermophile within the phylum Acidobacteria from a deep-sea hydrothermal vent chimney in the Southern Okinawa Trough.</title>
        <authorList>
            <person name="Izumi H."/>
            <person name="Nunoura T."/>
            <person name="Miyazaki M."/>
            <person name="Mino S."/>
            <person name="Toki T."/>
            <person name="Takai K."/>
            <person name="Sako Y."/>
            <person name="Sawabe T."/>
            <person name="Nakagawa S."/>
        </authorList>
    </citation>
    <scope>NUCLEOTIDE SEQUENCE [LARGE SCALE GENOMIC DNA]</scope>
    <source>
        <strain evidence="3 4">AC55</strain>
    </source>
</reference>
<dbReference type="KEGG" id="thyd:TTHT_2132"/>
<dbReference type="PANTHER" id="PTHR38731:SF3">
    <property type="entry name" value="BLL6125 PROTEIN"/>
    <property type="match status" value="1"/>
</dbReference>
<gene>
    <name evidence="3" type="ORF">TTHT_2132</name>
</gene>
<evidence type="ECO:0000313" key="4">
    <source>
        <dbReference type="Proteomes" id="UP000595564"/>
    </source>
</evidence>
<protein>
    <recommendedName>
        <fullName evidence="2">FecR protein domain-containing protein</fullName>
    </recommendedName>
</protein>
<dbReference type="Pfam" id="PF20245">
    <property type="entry name" value="DUF6600"/>
    <property type="match status" value="1"/>
</dbReference>
<dbReference type="Gene3D" id="2.60.120.1440">
    <property type="match status" value="1"/>
</dbReference>
<accession>A0A7R6PJ79</accession>
<dbReference type="AlphaFoldDB" id="A0A7R6PJ79"/>
<feature type="compositionally biased region" description="Low complexity" evidence="1">
    <location>
        <begin position="587"/>
        <end position="618"/>
    </location>
</feature>
<feature type="region of interest" description="Disordered" evidence="1">
    <location>
        <begin position="469"/>
        <end position="490"/>
    </location>
</feature>
<evidence type="ECO:0000256" key="1">
    <source>
        <dbReference type="SAM" id="MobiDB-lite"/>
    </source>
</evidence>
<keyword evidence="4" id="KW-1185">Reference proteome</keyword>
<name>A0A7R6PJ79_9BACT</name>
<dbReference type="InterPro" id="IPR006860">
    <property type="entry name" value="FecR"/>
</dbReference>
<feature type="region of interest" description="Disordered" evidence="1">
    <location>
        <begin position="524"/>
        <end position="649"/>
    </location>
</feature>
<organism evidence="3 4">
    <name type="scientific">Thermotomaculum hydrothermale</name>
    <dbReference type="NCBI Taxonomy" id="981385"/>
    <lineage>
        <taxon>Bacteria</taxon>
        <taxon>Pseudomonadati</taxon>
        <taxon>Acidobacteriota</taxon>
        <taxon>Holophagae</taxon>
        <taxon>Thermotomaculales</taxon>
        <taxon>Thermotomaculaceae</taxon>
        <taxon>Thermotomaculum</taxon>
    </lineage>
</organism>